<dbReference type="GO" id="GO:0051536">
    <property type="term" value="F:iron-sulfur cluster binding"/>
    <property type="evidence" value="ECO:0007669"/>
    <property type="project" value="UniProtKB-KW"/>
</dbReference>
<proteinExistence type="predicted"/>
<comment type="caution">
    <text evidence="5">The sequence shown here is derived from an EMBL/GenBank/DDBJ whole genome shotgun (WGS) entry which is preliminary data.</text>
</comment>
<reference evidence="5 6" key="1">
    <citation type="submission" date="2018-05" db="EMBL/GenBank/DDBJ databases">
        <authorList>
            <person name="Goeker M."/>
            <person name="Huntemann M."/>
            <person name="Clum A."/>
            <person name="Pillay M."/>
            <person name="Palaniappan K."/>
            <person name="Varghese N."/>
            <person name="Mikhailova N."/>
            <person name="Stamatis D."/>
            <person name="Reddy T."/>
            <person name="Daum C."/>
            <person name="Shapiro N."/>
            <person name="Ivanova N."/>
            <person name="Kyrpides N."/>
            <person name="Woyke T."/>
        </authorList>
    </citation>
    <scope>NUCLEOTIDE SEQUENCE [LARGE SCALE GENOMIC DNA]</scope>
    <source>
        <strain evidence="5 6">DSM 26524</strain>
    </source>
</reference>
<dbReference type="InterPro" id="IPR017900">
    <property type="entry name" value="4Fe4S_Fe_S_CS"/>
</dbReference>
<gene>
    <name evidence="5" type="ORF">C7383_103102</name>
</gene>
<evidence type="ECO:0000313" key="6">
    <source>
        <dbReference type="Proteomes" id="UP000245412"/>
    </source>
</evidence>
<dbReference type="Pfam" id="PF00037">
    <property type="entry name" value="Fer4"/>
    <property type="match status" value="1"/>
</dbReference>
<name>A0AB73T6L8_9FIRM</name>
<dbReference type="AlphaFoldDB" id="A0AB73T6L8"/>
<sequence>MELQISRFESAPEGYNPLDVMPSCRSVISFACGFPAGTLVCKSPVPYTRVRNSLTSKLDAMALDLCIYMEEEGFLSVPIPANEEEFDENTGRYRCIISQKHAAEAAGLGTIGRHSLLITPEFGSMVWLGAVLTELELEPDKMKERICNDCNLCVEACPVNALEDCEVKQMDCWNYAFGEEKSNWRIKCHKSRDICPYNLGYQAGI</sequence>
<dbReference type="PANTHER" id="PTHR42827:SF1">
    <property type="entry name" value="IRON-SULFUR CLUSTER-BINDING PROTEIN"/>
    <property type="match status" value="1"/>
</dbReference>
<dbReference type="Proteomes" id="UP000245412">
    <property type="component" value="Unassembled WGS sequence"/>
</dbReference>
<evidence type="ECO:0000256" key="3">
    <source>
        <dbReference type="ARBA" id="ARBA00023014"/>
    </source>
</evidence>
<dbReference type="PROSITE" id="PS51379">
    <property type="entry name" value="4FE4S_FER_2"/>
    <property type="match status" value="1"/>
</dbReference>
<dbReference type="InterPro" id="IPR017896">
    <property type="entry name" value="4Fe4S_Fe-S-bd"/>
</dbReference>
<evidence type="ECO:0000259" key="4">
    <source>
        <dbReference type="PROSITE" id="PS51379"/>
    </source>
</evidence>
<dbReference type="EMBL" id="QGGY01000003">
    <property type="protein sequence ID" value="PWJ77261.1"/>
    <property type="molecule type" value="Genomic_DNA"/>
</dbReference>
<keyword evidence="3" id="KW-0411">Iron-sulfur</keyword>
<evidence type="ECO:0000256" key="2">
    <source>
        <dbReference type="ARBA" id="ARBA00023004"/>
    </source>
</evidence>
<keyword evidence="1" id="KW-0479">Metal-binding</keyword>
<keyword evidence="2" id="KW-0408">Iron</keyword>
<accession>A0AB73T6L8</accession>
<evidence type="ECO:0000256" key="1">
    <source>
        <dbReference type="ARBA" id="ARBA00022723"/>
    </source>
</evidence>
<dbReference type="PANTHER" id="PTHR42827">
    <property type="entry name" value="IRON-SULFUR CLUSTER-BINDING PROTEIN-RELATED"/>
    <property type="match status" value="1"/>
</dbReference>
<protein>
    <submittedName>
        <fullName evidence="5">4Fe-4S binding protein</fullName>
    </submittedName>
</protein>
<dbReference type="GO" id="GO:0046872">
    <property type="term" value="F:metal ion binding"/>
    <property type="evidence" value="ECO:0007669"/>
    <property type="project" value="UniProtKB-KW"/>
</dbReference>
<evidence type="ECO:0000313" key="5">
    <source>
        <dbReference type="EMBL" id="PWJ77261.1"/>
    </source>
</evidence>
<dbReference type="SUPFAM" id="SSF46548">
    <property type="entry name" value="alpha-helical ferredoxin"/>
    <property type="match status" value="1"/>
</dbReference>
<dbReference type="RefSeq" id="WP_257497454.1">
    <property type="nucleotide sequence ID" value="NZ_JANKBI010000002.1"/>
</dbReference>
<keyword evidence="6" id="KW-1185">Reference proteome</keyword>
<feature type="domain" description="4Fe-4S ferredoxin-type" evidence="4">
    <location>
        <begin position="137"/>
        <end position="167"/>
    </location>
</feature>
<organism evidence="5 6">
    <name type="scientific">Murimonas intestini</name>
    <dbReference type="NCBI Taxonomy" id="1337051"/>
    <lineage>
        <taxon>Bacteria</taxon>
        <taxon>Bacillati</taxon>
        <taxon>Bacillota</taxon>
        <taxon>Clostridia</taxon>
        <taxon>Lachnospirales</taxon>
        <taxon>Lachnospiraceae</taxon>
        <taxon>Murimonas</taxon>
    </lineage>
</organism>
<dbReference type="PROSITE" id="PS00198">
    <property type="entry name" value="4FE4S_FER_1"/>
    <property type="match status" value="1"/>
</dbReference>